<keyword evidence="1" id="KW-0479">Metal-binding</keyword>
<evidence type="ECO:0000256" key="3">
    <source>
        <dbReference type="ARBA" id="ARBA00022833"/>
    </source>
</evidence>
<evidence type="ECO:0000313" key="8">
    <source>
        <dbReference type="Proteomes" id="UP001364617"/>
    </source>
</evidence>
<dbReference type="SUPFAM" id="SSF57716">
    <property type="entry name" value="Glucocorticoid receptor-like (DNA-binding domain)"/>
    <property type="match status" value="1"/>
</dbReference>
<dbReference type="Pfam" id="PF05485">
    <property type="entry name" value="THAP"/>
    <property type="match status" value="1"/>
</dbReference>
<evidence type="ECO:0000256" key="4">
    <source>
        <dbReference type="ARBA" id="ARBA00023125"/>
    </source>
</evidence>
<proteinExistence type="predicted"/>
<evidence type="ECO:0000313" key="7">
    <source>
        <dbReference type="EMBL" id="KAK7152607.1"/>
    </source>
</evidence>
<dbReference type="EMBL" id="JAYKXH010000011">
    <property type="protein sequence ID" value="KAK7152607.1"/>
    <property type="molecule type" value="Genomic_DNA"/>
</dbReference>
<reference evidence="7 8" key="1">
    <citation type="submission" date="2024-02" db="EMBL/GenBank/DDBJ databases">
        <title>Chromosome-level genome assembly of the Eurasian Minnow (Phoxinus phoxinus).</title>
        <authorList>
            <person name="Oriowo T.O."/>
            <person name="Martin S."/>
            <person name="Stange M."/>
            <person name="Chrysostomakis Y."/>
            <person name="Brown T."/>
            <person name="Winkler S."/>
            <person name="Kukowka S."/>
            <person name="Myers E.W."/>
            <person name="Bohne A."/>
        </authorList>
    </citation>
    <scope>NUCLEOTIDE SEQUENCE [LARGE SCALE GENOMIC DNA]</scope>
    <source>
        <strain evidence="7">ZFMK-TIS-60720</strain>
        <tissue evidence="7">Whole Organism</tissue>
    </source>
</reference>
<protein>
    <recommendedName>
        <fullName evidence="6">THAP-type domain-containing protein</fullName>
    </recommendedName>
</protein>
<accession>A0AAN9H5H4</accession>
<dbReference type="GO" id="GO:0003677">
    <property type="term" value="F:DNA binding"/>
    <property type="evidence" value="ECO:0007669"/>
    <property type="project" value="UniProtKB-UniRule"/>
</dbReference>
<sequence length="79" mass="9459">MPQCFVPCCIKRSEFKKTSDIQLSFYRFPCDEKDKRKWLQLIRRENFTPNCNSRVCMCGIRDMNRQNTDYATLGISPRE</sequence>
<evidence type="ECO:0000256" key="1">
    <source>
        <dbReference type="ARBA" id="ARBA00022723"/>
    </source>
</evidence>
<organism evidence="7 8">
    <name type="scientific">Phoxinus phoxinus</name>
    <name type="common">Eurasian minnow</name>
    <dbReference type="NCBI Taxonomy" id="58324"/>
    <lineage>
        <taxon>Eukaryota</taxon>
        <taxon>Metazoa</taxon>
        <taxon>Chordata</taxon>
        <taxon>Craniata</taxon>
        <taxon>Vertebrata</taxon>
        <taxon>Euteleostomi</taxon>
        <taxon>Actinopterygii</taxon>
        <taxon>Neopterygii</taxon>
        <taxon>Teleostei</taxon>
        <taxon>Ostariophysi</taxon>
        <taxon>Cypriniformes</taxon>
        <taxon>Leuciscidae</taxon>
        <taxon>Phoxininae</taxon>
        <taxon>Phoxinus</taxon>
    </lineage>
</organism>
<dbReference type="PANTHER" id="PTHR46927">
    <property type="entry name" value="AGAP005574-PA"/>
    <property type="match status" value="1"/>
</dbReference>
<evidence type="ECO:0000259" key="6">
    <source>
        <dbReference type="PROSITE" id="PS50950"/>
    </source>
</evidence>
<dbReference type="InterPro" id="IPR052224">
    <property type="entry name" value="THAP_domain_protein"/>
</dbReference>
<dbReference type="InterPro" id="IPR006612">
    <property type="entry name" value="THAP_Znf"/>
</dbReference>
<keyword evidence="3" id="KW-0862">Zinc</keyword>
<evidence type="ECO:0000256" key="2">
    <source>
        <dbReference type="ARBA" id="ARBA00022771"/>
    </source>
</evidence>
<keyword evidence="8" id="KW-1185">Reference proteome</keyword>
<comment type="caution">
    <text evidence="7">The sequence shown here is derived from an EMBL/GenBank/DDBJ whole genome shotgun (WGS) entry which is preliminary data.</text>
</comment>
<dbReference type="PANTHER" id="PTHR46927:SF3">
    <property type="entry name" value="THAP-TYPE DOMAIN-CONTAINING PROTEIN"/>
    <property type="match status" value="1"/>
</dbReference>
<name>A0AAN9H5H4_9TELE</name>
<feature type="domain" description="THAP-type" evidence="6">
    <location>
        <begin position="1"/>
        <end position="79"/>
    </location>
</feature>
<keyword evidence="2 5" id="KW-0863">Zinc-finger</keyword>
<dbReference type="PROSITE" id="PS50950">
    <property type="entry name" value="ZF_THAP"/>
    <property type="match status" value="1"/>
</dbReference>
<dbReference type="AlphaFoldDB" id="A0AAN9H5H4"/>
<keyword evidence="4 5" id="KW-0238">DNA-binding</keyword>
<evidence type="ECO:0000256" key="5">
    <source>
        <dbReference type="PROSITE-ProRule" id="PRU00309"/>
    </source>
</evidence>
<dbReference type="Proteomes" id="UP001364617">
    <property type="component" value="Unassembled WGS sequence"/>
</dbReference>
<gene>
    <name evidence="7" type="ORF">R3I93_010739</name>
</gene>
<dbReference type="GO" id="GO:0008270">
    <property type="term" value="F:zinc ion binding"/>
    <property type="evidence" value="ECO:0007669"/>
    <property type="project" value="UniProtKB-KW"/>
</dbReference>